<accession>A0AA88DRN5</accession>
<dbReference type="PANTHER" id="PTHR34952">
    <property type="entry name" value="OS05G0113500 PROTEIN"/>
    <property type="match status" value="1"/>
</dbReference>
<comment type="caution">
    <text evidence="2">The sequence shown here is derived from an EMBL/GenBank/DDBJ whole genome shotgun (WGS) entry which is preliminary data.</text>
</comment>
<sequence length="290" mass="32184">MDISSGCDKLECQDVSSFGGLQSSSKKKQTRDCDFDHDVDHLVSELENALDENLHIKDCEHFEQVSCDEDDVSNKKERYESERPNVEEEPKPSRKSLNKCASFPCPDVMQQTATLSEKDDEEPEIALKGLLSEEPHRNAYTRSISLPAPSKLVSAMKGSREKNGASPRKLSVSWAPDVYDPMPTSVSHSVRGGKKQQKSRNNKKNWKNGKKGQKGNTSRGGSGKDKKQSRKVFGNPNGSYKSVDVPERLTELNDEFGDFAVGSPDSQSFCGTSFLKKSLTKMHYSVAEAL</sequence>
<evidence type="ECO:0000256" key="1">
    <source>
        <dbReference type="SAM" id="MobiDB-lite"/>
    </source>
</evidence>
<proteinExistence type="predicted"/>
<reference evidence="2" key="1">
    <citation type="submission" date="2023-07" db="EMBL/GenBank/DDBJ databases">
        <title>draft genome sequence of fig (Ficus carica).</title>
        <authorList>
            <person name="Takahashi T."/>
            <person name="Nishimura K."/>
        </authorList>
    </citation>
    <scope>NUCLEOTIDE SEQUENCE</scope>
</reference>
<name>A0AA88DRN5_FICCA</name>
<evidence type="ECO:0000313" key="3">
    <source>
        <dbReference type="Proteomes" id="UP001187192"/>
    </source>
</evidence>
<organism evidence="2 3">
    <name type="scientific">Ficus carica</name>
    <name type="common">Common fig</name>
    <dbReference type="NCBI Taxonomy" id="3494"/>
    <lineage>
        <taxon>Eukaryota</taxon>
        <taxon>Viridiplantae</taxon>
        <taxon>Streptophyta</taxon>
        <taxon>Embryophyta</taxon>
        <taxon>Tracheophyta</taxon>
        <taxon>Spermatophyta</taxon>
        <taxon>Magnoliopsida</taxon>
        <taxon>eudicotyledons</taxon>
        <taxon>Gunneridae</taxon>
        <taxon>Pentapetalae</taxon>
        <taxon>rosids</taxon>
        <taxon>fabids</taxon>
        <taxon>Rosales</taxon>
        <taxon>Moraceae</taxon>
        <taxon>Ficeae</taxon>
        <taxon>Ficus</taxon>
    </lineage>
</organism>
<protein>
    <submittedName>
        <fullName evidence="2">Uncharacterized protein</fullName>
    </submittedName>
</protein>
<dbReference type="PANTHER" id="PTHR34952:SF2">
    <property type="entry name" value="OS05G0113500 PROTEIN"/>
    <property type="match status" value="1"/>
</dbReference>
<dbReference type="EMBL" id="BTGU01000098">
    <property type="protein sequence ID" value="GMN60432.1"/>
    <property type="molecule type" value="Genomic_DNA"/>
</dbReference>
<keyword evidence="3" id="KW-1185">Reference proteome</keyword>
<evidence type="ECO:0000313" key="2">
    <source>
        <dbReference type="EMBL" id="GMN60432.1"/>
    </source>
</evidence>
<feature type="compositionally biased region" description="Basic and acidic residues" evidence="1">
    <location>
        <begin position="72"/>
        <end position="92"/>
    </location>
</feature>
<feature type="region of interest" description="Disordered" evidence="1">
    <location>
        <begin position="66"/>
        <end position="246"/>
    </location>
</feature>
<gene>
    <name evidence="2" type="ORF">TIFTF001_029516</name>
</gene>
<dbReference type="AlphaFoldDB" id="A0AA88DRN5"/>
<feature type="compositionally biased region" description="Basic residues" evidence="1">
    <location>
        <begin position="191"/>
        <end position="213"/>
    </location>
</feature>
<dbReference type="Proteomes" id="UP001187192">
    <property type="component" value="Unassembled WGS sequence"/>
</dbReference>